<evidence type="ECO:0000256" key="1">
    <source>
        <dbReference type="SAM" id="MobiDB-lite"/>
    </source>
</evidence>
<dbReference type="Proteomes" id="UP001153636">
    <property type="component" value="Chromosome 2"/>
</dbReference>
<dbReference type="AlphaFoldDB" id="A0A9P0CP05"/>
<dbReference type="OrthoDB" id="6818577at2759"/>
<gene>
    <name evidence="2" type="ORF">PSYICH_LOCUS7664</name>
</gene>
<organism evidence="2 3">
    <name type="scientific">Psylliodes chrysocephalus</name>
    <dbReference type="NCBI Taxonomy" id="3402493"/>
    <lineage>
        <taxon>Eukaryota</taxon>
        <taxon>Metazoa</taxon>
        <taxon>Ecdysozoa</taxon>
        <taxon>Arthropoda</taxon>
        <taxon>Hexapoda</taxon>
        <taxon>Insecta</taxon>
        <taxon>Pterygota</taxon>
        <taxon>Neoptera</taxon>
        <taxon>Endopterygota</taxon>
        <taxon>Coleoptera</taxon>
        <taxon>Polyphaga</taxon>
        <taxon>Cucujiformia</taxon>
        <taxon>Chrysomeloidea</taxon>
        <taxon>Chrysomelidae</taxon>
        <taxon>Galerucinae</taxon>
        <taxon>Alticini</taxon>
        <taxon>Psylliodes</taxon>
    </lineage>
</organism>
<reference evidence="2" key="1">
    <citation type="submission" date="2022-01" db="EMBL/GenBank/DDBJ databases">
        <authorList>
            <person name="King R."/>
        </authorList>
    </citation>
    <scope>NUCLEOTIDE SEQUENCE</scope>
</reference>
<feature type="compositionally biased region" description="Polar residues" evidence="1">
    <location>
        <begin position="123"/>
        <end position="137"/>
    </location>
</feature>
<protein>
    <submittedName>
        <fullName evidence="2">Uncharacterized protein</fullName>
    </submittedName>
</protein>
<feature type="region of interest" description="Disordered" evidence="1">
    <location>
        <begin position="152"/>
        <end position="171"/>
    </location>
</feature>
<feature type="region of interest" description="Disordered" evidence="1">
    <location>
        <begin position="123"/>
        <end position="147"/>
    </location>
</feature>
<feature type="compositionally biased region" description="Polar residues" evidence="1">
    <location>
        <begin position="7"/>
        <end position="23"/>
    </location>
</feature>
<dbReference type="EMBL" id="OV651814">
    <property type="protein sequence ID" value="CAH1105689.1"/>
    <property type="molecule type" value="Genomic_DNA"/>
</dbReference>
<evidence type="ECO:0000313" key="2">
    <source>
        <dbReference type="EMBL" id="CAH1105689.1"/>
    </source>
</evidence>
<feature type="region of interest" description="Disordered" evidence="1">
    <location>
        <begin position="1"/>
        <end position="32"/>
    </location>
</feature>
<evidence type="ECO:0000313" key="3">
    <source>
        <dbReference type="Proteomes" id="UP001153636"/>
    </source>
</evidence>
<proteinExistence type="predicted"/>
<accession>A0A9P0CP05</accession>
<sequence length="207" mass="23097">MYANWPNLRSRTMTKIDQSNKTGAQGGTESKLDDTDKLVIEIIRKESPVVQGIAVPDSMETVSEVKDITEDLSYSMPNENDDNGTTKSKCSLQQSSCRRSISLAEVGPSQQHEGEISSIDSYVQPSTSLSKPSSDFSNNKREINVSGASEIQVPGHEKRAYEDYEDFSEDPNVKKRKTDILKIREISASNLKSKLKKCFSQDWGPRL</sequence>
<keyword evidence="3" id="KW-1185">Reference proteome</keyword>
<name>A0A9P0CP05_9CUCU</name>